<keyword evidence="5" id="KW-0408">Iron</keyword>
<protein>
    <submittedName>
        <fullName evidence="8">Dyp-type peroxidase</fullName>
    </submittedName>
</protein>
<sequence length="768" mass="83713">MPVIDFFDVKLDGGDTTRPGKEWTLLAWGPDRSPEDILRARANATLSWMQPGLIYPAPHQCRLSVAALPDTVDRAVIADLVSTIRKQIHNEFGGVRGSVCVGFSFRTWARFCKAEGRPVPEGMQFAEPGPDDDVPGVLSRAAALHASGAQVWFLIKADSADAVSVLADRVSKELTALGITEEPWRVIMRSRTNPTIPKGGMGGRIIGGRFQENLRNPTAPVEILEHVLIGDEDPASMGGAFVFTQRFNLNWPELHSKSPTEIETLIGRHVVTDGLIQTLDKRSHVQASHAHDATGNTIKLLRIGLPFGLREARDEATPLIEKAGSSAVTDEAGIYFIGIARSASRIESVLQSQFGGAGSSFAHDRMLSGSIARSDLGGFFYVPSVRELGAAALVEDLTARSAAGFSGWSNFPAVDWNRLNRHYDLRSKNGRMFYNHQDYLFSVGTGQGPADQPALSLRIQFLLERLFSKWDDTWYRAQKPAELDPLRPQLVKFLSQPRNFAARQELCAAAGVDSDGKDANHKAAAWIMGKSATIRSAWSVRLLCNLASRIDGIGHRGDGGMDTCDIHPLDLLAGSMPAQSLAEGRYLIDYTRDDDDEDERFKWYSMSLGPNSGVGHVVPGYEELLQLGIGAMRQRIDAAQVAQSPSSDAAARAAATFYDGARLALTGLAEYLTGLAETVVAKAATYPESSFEHESLGALEGRLRRLAQGERPGSVLEALQLLLASHACLHLCGEPVAIGRLDRMIRPFVEEEGVLAMTPCRRWWTHSG</sequence>
<dbReference type="InterPro" id="IPR048328">
    <property type="entry name" value="Dyp_perox_C"/>
</dbReference>
<dbReference type="PANTHER" id="PTHR43641">
    <property type="entry name" value="FORMATE ACETYLTRANSFERASE 3-RELATED"/>
    <property type="match status" value="1"/>
</dbReference>
<evidence type="ECO:0000256" key="5">
    <source>
        <dbReference type="ARBA" id="ARBA00023004"/>
    </source>
</evidence>
<evidence type="ECO:0000256" key="2">
    <source>
        <dbReference type="ARBA" id="ARBA00022559"/>
    </source>
</evidence>
<keyword evidence="3" id="KW-0479">Metal-binding</keyword>
<dbReference type="SUPFAM" id="SSF51998">
    <property type="entry name" value="PFL-like glycyl radical enzymes"/>
    <property type="match status" value="1"/>
</dbReference>
<evidence type="ECO:0000256" key="4">
    <source>
        <dbReference type="ARBA" id="ARBA00023002"/>
    </source>
</evidence>
<keyword evidence="2 8" id="KW-0575">Peroxidase</keyword>
<feature type="domain" description="PFL" evidence="6">
    <location>
        <begin position="607"/>
        <end position="751"/>
    </location>
</feature>
<dbReference type="Pfam" id="PF02901">
    <property type="entry name" value="PFL-like"/>
    <property type="match status" value="1"/>
</dbReference>
<dbReference type="Pfam" id="PF20628">
    <property type="entry name" value="Dyp_perox_C"/>
    <property type="match status" value="1"/>
</dbReference>
<evidence type="ECO:0000256" key="1">
    <source>
        <dbReference type="ARBA" id="ARBA00001970"/>
    </source>
</evidence>
<evidence type="ECO:0000313" key="8">
    <source>
        <dbReference type="EMBL" id="MDX8481842.1"/>
    </source>
</evidence>
<evidence type="ECO:0000256" key="3">
    <source>
        <dbReference type="ARBA" id="ARBA00022723"/>
    </source>
</evidence>
<dbReference type="RefSeq" id="WP_320289991.1">
    <property type="nucleotide sequence ID" value="NZ_JAVIIW010000038.1"/>
</dbReference>
<dbReference type="GO" id="GO:0004601">
    <property type="term" value="F:peroxidase activity"/>
    <property type="evidence" value="ECO:0007669"/>
    <property type="project" value="UniProtKB-KW"/>
</dbReference>
<dbReference type="Gene3D" id="3.20.70.20">
    <property type="match status" value="1"/>
</dbReference>
<reference evidence="8 9" key="1">
    <citation type="submission" date="2023-08" db="EMBL/GenBank/DDBJ databases">
        <title>Implementing the SeqCode for naming new Mesorhizobium species isolated from Vachellia karroo root nodules.</title>
        <authorList>
            <person name="Van Lill M."/>
        </authorList>
    </citation>
    <scope>NUCLEOTIDE SEQUENCE [LARGE SCALE GENOMIC DNA]</scope>
    <source>
        <strain evidence="8 9">VK24D</strain>
    </source>
</reference>
<proteinExistence type="predicted"/>
<dbReference type="PANTHER" id="PTHR43641:SF2">
    <property type="entry name" value="DEHYDRATASE YBIW-RELATED"/>
    <property type="match status" value="1"/>
</dbReference>
<name>A0ABU4Y4I2_9HYPH</name>
<dbReference type="SUPFAM" id="SSF54909">
    <property type="entry name" value="Dimeric alpha+beta barrel"/>
    <property type="match status" value="1"/>
</dbReference>
<organism evidence="8 9">
    <name type="scientific">Mesorhizobium album</name>
    <dbReference type="NCBI Taxonomy" id="3072314"/>
    <lineage>
        <taxon>Bacteria</taxon>
        <taxon>Pseudomonadati</taxon>
        <taxon>Pseudomonadota</taxon>
        <taxon>Alphaproteobacteria</taxon>
        <taxon>Hyphomicrobiales</taxon>
        <taxon>Phyllobacteriaceae</taxon>
        <taxon>Mesorhizobium</taxon>
    </lineage>
</organism>
<comment type="cofactor">
    <cofactor evidence="1">
        <name>heme b</name>
        <dbReference type="ChEBI" id="CHEBI:60344"/>
    </cofactor>
</comment>
<feature type="domain" description="Dyp-type peroxidase C-terminal" evidence="7">
    <location>
        <begin position="214"/>
        <end position="385"/>
    </location>
</feature>
<dbReference type="InterPro" id="IPR051215">
    <property type="entry name" value="GRE"/>
</dbReference>
<dbReference type="InterPro" id="IPR006314">
    <property type="entry name" value="Dyp_peroxidase"/>
</dbReference>
<keyword evidence="9" id="KW-1185">Reference proteome</keyword>
<gene>
    <name evidence="8" type="ORF">RFN28_25755</name>
</gene>
<dbReference type="PROSITE" id="PS51404">
    <property type="entry name" value="DYP_PEROXIDASE"/>
    <property type="match status" value="1"/>
</dbReference>
<evidence type="ECO:0000313" key="9">
    <source>
        <dbReference type="Proteomes" id="UP001287059"/>
    </source>
</evidence>
<accession>A0ABU4Y4I2</accession>
<dbReference type="NCBIfam" id="TIGR01413">
    <property type="entry name" value="Dyp_perox_fam"/>
    <property type="match status" value="1"/>
</dbReference>
<dbReference type="EMBL" id="JAVIIW010000038">
    <property type="protein sequence ID" value="MDX8481842.1"/>
    <property type="molecule type" value="Genomic_DNA"/>
</dbReference>
<keyword evidence="4" id="KW-0560">Oxidoreductase</keyword>
<evidence type="ECO:0000259" key="7">
    <source>
        <dbReference type="Pfam" id="PF20628"/>
    </source>
</evidence>
<dbReference type="InterPro" id="IPR011008">
    <property type="entry name" value="Dimeric_a/b-barrel"/>
</dbReference>
<evidence type="ECO:0000259" key="6">
    <source>
        <dbReference type="Pfam" id="PF02901"/>
    </source>
</evidence>
<dbReference type="Proteomes" id="UP001287059">
    <property type="component" value="Unassembled WGS sequence"/>
</dbReference>
<comment type="caution">
    <text evidence="8">The sequence shown here is derived from an EMBL/GenBank/DDBJ whole genome shotgun (WGS) entry which is preliminary data.</text>
</comment>
<dbReference type="InterPro" id="IPR004184">
    <property type="entry name" value="PFL_dom"/>
</dbReference>